<proteinExistence type="predicted"/>
<accession>X1QTD5</accession>
<organism evidence="2">
    <name type="scientific">marine sediment metagenome</name>
    <dbReference type="NCBI Taxonomy" id="412755"/>
    <lineage>
        <taxon>unclassified sequences</taxon>
        <taxon>metagenomes</taxon>
        <taxon>ecological metagenomes</taxon>
    </lineage>
</organism>
<dbReference type="AlphaFoldDB" id="X1QTD5"/>
<dbReference type="PANTHER" id="PTHR30290">
    <property type="entry name" value="PERIPLASMIC BINDING COMPONENT OF ABC TRANSPORTER"/>
    <property type="match status" value="1"/>
</dbReference>
<dbReference type="Gene3D" id="3.40.190.10">
    <property type="entry name" value="Periplasmic binding protein-like II"/>
    <property type="match status" value="1"/>
</dbReference>
<dbReference type="Pfam" id="PF00496">
    <property type="entry name" value="SBP_bac_5"/>
    <property type="match status" value="1"/>
</dbReference>
<sequence>TDKYTVVIESKFFNAEWWQQLSGLSGEHIPPEVVEAGPNDWDNLVGTGPFMIKEHKPGVCMTYVRNPNYWDTTTINGIEYEIPFIDELVHPFIADISTLTAAIRTATLDVYWYVTNLDAANLRQTTPELLSAPGGGGWVSTIILRTDRSPLDDINVRRALMIGTNLEAVHKATLRVGPPFYSWPVQEGIPGHVPLEELPPDIRELFEYNPKKARQMLADAGYPDGFTLELLQKASFDLPMDEIGQVVASMWAEDLNIKTEFKAVEG</sequence>
<dbReference type="GO" id="GO:1904680">
    <property type="term" value="F:peptide transmembrane transporter activity"/>
    <property type="evidence" value="ECO:0007669"/>
    <property type="project" value="TreeGrafter"/>
</dbReference>
<dbReference type="InterPro" id="IPR000914">
    <property type="entry name" value="SBP_5_dom"/>
</dbReference>
<evidence type="ECO:0000313" key="2">
    <source>
        <dbReference type="EMBL" id="GAI46529.1"/>
    </source>
</evidence>
<comment type="caution">
    <text evidence="2">The sequence shown here is derived from an EMBL/GenBank/DDBJ whole genome shotgun (WGS) entry which is preliminary data.</text>
</comment>
<evidence type="ECO:0000259" key="1">
    <source>
        <dbReference type="Pfam" id="PF00496"/>
    </source>
</evidence>
<name>X1QTD5_9ZZZZ</name>
<reference evidence="2" key="1">
    <citation type="journal article" date="2014" name="Front. Microbiol.">
        <title>High frequency of phylogenetically diverse reductive dehalogenase-homologous genes in deep subseafloor sedimentary metagenomes.</title>
        <authorList>
            <person name="Kawai M."/>
            <person name="Futagami T."/>
            <person name="Toyoda A."/>
            <person name="Takaki Y."/>
            <person name="Nishi S."/>
            <person name="Hori S."/>
            <person name="Arai W."/>
            <person name="Tsubouchi T."/>
            <person name="Morono Y."/>
            <person name="Uchiyama I."/>
            <person name="Ito T."/>
            <person name="Fujiyama A."/>
            <person name="Inagaki F."/>
            <person name="Takami H."/>
        </authorList>
    </citation>
    <scope>NUCLEOTIDE SEQUENCE</scope>
    <source>
        <strain evidence="2">Expedition CK06-06</strain>
    </source>
</reference>
<dbReference type="Gene3D" id="3.10.105.10">
    <property type="entry name" value="Dipeptide-binding Protein, Domain 3"/>
    <property type="match status" value="1"/>
</dbReference>
<feature type="domain" description="Solute-binding protein family 5" evidence="1">
    <location>
        <begin position="1"/>
        <end position="265"/>
    </location>
</feature>
<dbReference type="SUPFAM" id="SSF53850">
    <property type="entry name" value="Periplasmic binding protein-like II"/>
    <property type="match status" value="1"/>
</dbReference>
<dbReference type="EMBL" id="BARV01024502">
    <property type="protein sequence ID" value="GAI46529.1"/>
    <property type="molecule type" value="Genomic_DNA"/>
</dbReference>
<gene>
    <name evidence="2" type="ORF">S06H3_39982</name>
</gene>
<dbReference type="GO" id="GO:0015833">
    <property type="term" value="P:peptide transport"/>
    <property type="evidence" value="ECO:0007669"/>
    <property type="project" value="TreeGrafter"/>
</dbReference>
<protein>
    <recommendedName>
        <fullName evidence="1">Solute-binding protein family 5 domain-containing protein</fullName>
    </recommendedName>
</protein>
<feature type="non-terminal residue" evidence="2">
    <location>
        <position position="266"/>
    </location>
</feature>
<dbReference type="InterPro" id="IPR039424">
    <property type="entry name" value="SBP_5"/>
</dbReference>
<feature type="non-terminal residue" evidence="2">
    <location>
        <position position="1"/>
    </location>
</feature>